<keyword evidence="4 12" id="KW-0808">Transferase</keyword>
<comment type="catalytic activity">
    <reaction evidence="9">
        <text>N(1)-(5-phospho-beta-D-ribosyl)glycinamide + (6R)-10-formyltetrahydrofolate = N(2)-formyl-N(1)-(5-phospho-beta-D-ribosyl)glycinamide + (6S)-5,6,7,8-tetrahydrofolate + H(+)</text>
        <dbReference type="Rhea" id="RHEA:15053"/>
        <dbReference type="ChEBI" id="CHEBI:15378"/>
        <dbReference type="ChEBI" id="CHEBI:57453"/>
        <dbReference type="ChEBI" id="CHEBI:143788"/>
        <dbReference type="ChEBI" id="CHEBI:147286"/>
        <dbReference type="ChEBI" id="CHEBI:195366"/>
        <dbReference type="EC" id="2.1.2.2"/>
    </reaction>
</comment>
<dbReference type="HAMAP" id="MF_01930">
    <property type="entry name" value="PurN"/>
    <property type="match status" value="1"/>
</dbReference>
<organism evidence="12 13">
    <name type="scientific">[Emmonsia] crescens</name>
    <dbReference type="NCBI Taxonomy" id="73230"/>
    <lineage>
        <taxon>Eukaryota</taxon>
        <taxon>Fungi</taxon>
        <taxon>Dikarya</taxon>
        <taxon>Ascomycota</taxon>
        <taxon>Pezizomycotina</taxon>
        <taxon>Eurotiomycetes</taxon>
        <taxon>Eurotiomycetidae</taxon>
        <taxon>Onygenales</taxon>
        <taxon>Ajellomycetaceae</taxon>
        <taxon>Emergomyces</taxon>
    </lineage>
</organism>
<accession>A0A2B7ZEX4</accession>
<dbReference type="InterPro" id="IPR036477">
    <property type="entry name" value="Formyl_transf_N_sf"/>
</dbReference>
<feature type="region of interest" description="Disordered" evidence="10">
    <location>
        <begin position="218"/>
        <end position="241"/>
    </location>
</feature>
<keyword evidence="5" id="KW-0658">Purine biosynthesis</keyword>
<evidence type="ECO:0000256" key="3">
    <source>
        <dbReference type="ARBA" id="ARBA00022076"/>
    </source>
</evidence>
<gene>
    <name evidence="12" type="ORF">GX50_02158</name>
</gene>
<dbReference type="EMBL" id="PDND01000029">
    <property type="protein sequence ID" value="PGH35024.1"/>
    <property type="molecule type" value="Genomic_DNA"/>
</dbReference>
<dbReference type="Gene3D" id="3.40.50.170">
    <property type="entry name" value="Formyl transferase, N-terminal domain"/>
    <property type="match status" value="1"/>
</dbReference>
<dbReference type="GO" id="GO:0006189">
    <property type="term" value="P:'de novo' IMP biosynthetic process"/>
    <property type="evidence" value="ECO:0007669"/>
    <property type="project" value="InterPro"/>
</dbReference>
<evidence type="ECO:0000256" key="7">
    <source>
        <dbReference type="ARBA" id="ARBA00041324"/>
    </source>
</evidence>
<evidence type="ECO:0000313" key="12">
    <source>
        <dbReference type="EMBL" id="PGH35024.1"/>
    </source>
</evidence>
<proteinExistence type="inferred from homology"/>
<comment type="similarity">
    <text evidence="6">Belongs to the GART family.</text>
</comment>
<evidence type="ECO:0000256" key="4">
    <source>
        <dbReference type="ARBA" id="ARBA00022679"/>
    </source>
</evidence>
<dbReference type="CDD" id="cd08645">
    <property type="entry name" value="FMT_core_GART"/>
    <property type="match status" value="1"/>
</dbReference>
<dbReference type="InterPro" id="IPR002376">
    <property type="entry name" value="Formyl_transf_N"/>
</dbReference>
<dbReference type="SUPFAM" id="SSF53328">
    <property type="entry name" value="Formyltransferase"/>
    <property type="match status" value="1"/>
</dbReference>
<dbReference type="Pfam" id="PF00551">
    <property type="entry name" value="Formyl_trans_N"/>
    <property type="match status" value="1"/>
</dbReference>
<name>A0A2B7ZEX4_9EURO</name>
<reference evidence="12 13" key="1">
    <citation type="submission" date="2017-10" db="EMBL/GenBank/DDBJ databases">
        <title>Comparative genomics in systemic dimorphic fungi from Ajellomycetaceae.</title>
        <authorList>
            <person name="Munoz J.F."/>
            <person name="Mcewen J.G."/>
            <person name="Clay O.K."/>
            <person name="Cuomo C.A."/>
        </authorList>
    </citation>
    <scope>NUCLEOTIDE SEQUENCE [LARGE SCALE GENOMIC DNA]</scope>
    <source>
        <strain evidence="12 13">UAMH4076</strain>
    </source>
</reference>
<dbReference type="FunFam" id="3.40.50.170:FF:000009">
    <property type="entry name" value="Phosphoribosylglycinamide formyltransferase (Eurofung)"/>
    <property type="match status" value="1"/>
</dbReference>
<evidence type="ECO:0000256" key="1">
    <source>
        <dbReference type="ARBA" id="ARBA00005054"/>
    </source>
</evidence>
<dbReference type="InterPro" id="IPR004607">
    <property type="entry name" value="GART"/>
</dbReference>
<dbReference type="NCBIfam" id="TIGR00639">
    <property type="entry name" value="PurN"/>
    <property type="match status" value="1"/>
</dbReference>
<evidence type="ECO:0000256" key="6">
    <source>
        <dbReference type="ARBA" id="ARBA00038440"/>
    </source>
</evidence>
<sequence length="241" mass="26530">MDHITLITVLISGNGSNFQAIIDAIQSGELPAKIVRVISNRKDAYGLERAKNANIPSHYHNLVKYKKQHPATEKGIKQAREEYDKELARLILEDSPELVVCLGFMHVLSPAFLDPVKDANIKVINLHPALPGEFTGANAIERAHAAWLEGKIDRTGVMIHDVIAEVDLGVPILVKEIPFIKGVDEDISALKQRIHEVEWKAVVEGVGTAIQQLHLIKGHPLPENGTSSNDSRGRILDRPAP</sequence>
<evidence type="ECO:0000256" key="2">
    <source>
        <dbReference type="ARBA" id="ARBA00012254"/>
    </source>
</evidence>
<dbReference type="Proteomes" id="UP000226031">
    <property type="component" value="Unassembled WGS sequence"/>
</dbReference>
<evidence type="ECO:0000256" key="8">
    <source>
        <dbReference type="ARBA" id="ARBA00041682"/>
    </source>
</evidence>
<dbReference type="GO" id="GO:0004644">
    <property type="term" value="F:phosphoribosylglycinamide formyltransferase activity"/>
    <property type="evidence" value="ECO:0007669"/>
    <property type="project" value="UniProtKB-EC"/>
</dbReference>
<evidence type="ECO:0000256" key="9">
    <source>
        <dbReference type="ARBA" id="ARBA00047664"/>
    </source>
</evidence>
<feature type="domain" description="Formyl transferase N-terminal" evidence="11">
    <location>
        <begin position="7"/>
        <end position="204"/>
    </location>
</feature>
<evidence type="ECO:0000256" key="5">
    <source>
        <dbReference type="ARBA" id="ARBA00022755"/>
    </source>
</evidence>
<protein>
    <recommendedName>
        <fullName evidence="3">Phosphoribosylglycinamide formyltransferase</fullName>
        <ecNumber evidence="2">2.1.2.2</ecNumber>
    </recommendedName>
    <alternativeName>
        <fullName evidence="8">5'-phosphoribosylglycinamide transformylase</fullName>
    </alternativeName>
    <alternativeName>
        <fullName evidence="7">GAR transformylase</fullName>
    </alternativeName>
</protein>
<feature type="compositionally biased region" description="Basic and acidic residues" evidence="10">
    <location>
        <begin position="231"/>
        <end position="241"/>
    </location>
</feature>
<evidence type="ECO:0000256" key="10">
    <source>
        <dbReference type="SAM" id="MobiDB-lite"/>
    </source>
</evidence>
<evidence type="ECO:0000259" key="11">
    <source>
        <dbReference type="Pfam" id="PF00551"/>
    </source>
</evidence>
<dbReference type="GO" id="GO:0005737">
    <property type="term" value="C:cytoplasm"/>
    <property type="evidence" value="ECO:0007669"/>
    <property type="project" value="TreeGrafter"/>
</dbReference>
<evidence type="ECO:0000313" key="13">
    <source>
        <dbReference type="Proteomes" id="UP000226031"/>
    </source>
</evidence>
<dbReference type="PANTHER" id="PTHR43369">
    <property type="entry name" value="PHOSPHORIBOSYLGLYCINAMIDE FORMYLTRANSFERASE"/>
    <property type="match status" value="1"/>
</dbReference>
<dbReference type="AlphaFoldDB" id="A0A2B7ZEX4"/>
<dbReference type="PANTHER" id="PTHR43369:SF2">
    <property type="entry name" value="PHOSPHORIBOSYLGLYCINAMIDE FORMYLTRANSFERASE"/>
    <property type="match status" value="1"/>
</dbReference>
<dbReference type="VEuPathDB" id="FungiDB:EMCG_04710"/>
<comment type="pathway">
    <text evidence="1">Purine metabolism; IMP biosynthesis via de novo pathway; N(2)-formyl-N(1)-(5-phospho-D-ribosyl)glycinamide from N(1)-(5-phospho-D-ribosyl)glycinamide (10-formyl THF route): step 1/1.</text>
</comment>
<keyword evidence="13" id="KW-1185">Reference proteome</keyword>
<dbReference type="EC" id="2.1.2.2" evidence="2"/>
<dbReference type="STRING" id="73230.A0A2B7ZEX4"/>
<comment type="caution">
    <text evidence="12">The sequence shown here is derived from an EMBL/GenBank/DDBJ whole genome shotgun (WGS) entry which is preliminary data.</text>
</comment>